<sequence>MFPGHFRVLFVILFTVVSSACSHLSYQRAEVSGSTIEYSDFEPTEPRHEYNLVLNEINLYDRSGAFCAGMLEAGDRASSRIAEEREMAEEGRMRGEYSWRERHASEYAGIECGGFFRWGSGVDTGLTDYSQVQPPYDNRGYGLFTHTGADHTLTEGGLHIGGRGPIIEGSGLGWLFSFRLSLGSMTLSAPIAPASPAPERIDEKNGYFVIPIATGITFNPWYLFGLGITLWGGVDGASALANYGEEKESFLDNFDYGAQAGWRWNFTYVTPSLQVGWRHNRFYWGGRTATHRGWEAMVGVDVHFDQF</sequence>
<evidence type="ECO:0008006" key="4">
    <source>
        <dbReference type="Google" id="ProtNLM"/>
    </source>
</evidence>
<dbReference type="OrthoDB" id="5495770at2"/>
<dbReference type="Proteomes" id="UP000321046">
    <property type="component" value="Unassembled WGS sequence"/>
</dbReference>
<comment type="caution">
    <text evidence="2">The sequence shown here is derived from an EMBL/GenBank/DDBJ whole genome shotgun (WGS) entry which is preliminary data.</text>
</comment>
<evidence type="ECO:0000313" key="3">
    <source>
        <dbReference type="Proteomes" id="UP000321046"/>
    </source>
</evidence>
<reference evidence="2 3" key="1">
    <citation type="submission" date="2019-08" db="EMBL/GenBank/DDBJ databases">
        <title>Bradymonadales sp. TMQ2.</title>
        <authorList>
            <person name="Liang Q."/>
        </authorList>
    </citation>
    <scope>NUCLEOTIDE SEQUENCE [LARGE SCALE GENOMIC DNA]</scope>
    <source>
        <strain evidence="2 3">TMQ2</strain>
    </source>
</reference>
<organism evidence="2 3">
    <name type="scientific">Lujinxingia vulgaris</name>
    <dbReference type="NCBI Taxonomy" id="2600176"/>
    <lineage>
        <taxon>Bacteria</taxon>
        <taxon>Deltaproteobacteria</taxon>
        <taxon>Bradymonadales</taxon>
        <taxon>Lujinxingiaceae</taxon>
        <taxon>Lujinxingia</taxon>
    </lineage>
</organism>
<protein>
    <recommendedName>
        <fullName evidence="4">Outer membrane protein beta-barrel domain-containing protein</fullName>
    </recommendedName>
</protein>
<feature type="signal peptide" evidence="1">
    <location>
        <begin position="1"/>
        <end position="20"/>
    </location>
</feature>
<gene>
    <name evidence="2" type="ORF">FRC96_05815</name>
</gene>
<name>A0A5C6XL56_9DELT</name>
<dbReference type="EMBL" id="VOSL01000025">
    <property type="protein sequence ID" value="TXD39786.1"/>
    <property type="molecule type" value="Genomic_DNA"/>
</dbReference>
<evidence type="ECO:0000313" key="2">
    <source>
        <dbReference type="EMBL" id="TXD39786.1"/>
    </source>
</evidence>
<accession>A0A5C6XL56</accession>
<dbReference type="PROSITE" id="PS51257">
    <property type="entry name" value="PROKAR_LIPOPROTEIN"/>
    <property type="match status" value="1"/>
</dbReference>
<dbReference type="AlphaFoldDB" id="A0A5C6XL56"/>
<dbReference type="RefSeq" id="WP_146973565.1">
    <property type="nucleotide sequence ID" value="NZ_VOSL01000025.1"/>
</dbReference>
<feature type="chain" id="PRO_5023081669" description="Outer membrane protein beta-barrel domain-containing protein" evidence="1">
    <location>
        <begin position="21"/>
        <end position="307"/>
    </location>
</feature>
<proteinExistence type="predicted"/>
<evidence type="ECO:0000256" key="1">
    <source>
        <dbReference type="SAM" id="SignalP"/>
    </source>
</evidence>
<keyword evidence="1" id="KW-0732">Signal</keyword>